<dbReference type="GO" id="GO:0005634">
    <property type="term" value="C:nucleus"/>
    <property type="evidence" value="ECO:0007669"/>
    <property type="project" value="TreeGrafter"/>
</dbReference>
<dbReference type="InterPro" id="IPR051858">
    <property type="entry name" value="WD_repeat_GAD-1"/>
</dbReference>
<organism evidence="5 6">
    <name type="scientific">Piedraia hortae CBS 480.64</name>
    <dbReference type="NCBI Taxonomy" id="1314780"/>
    <lineage>
        <taxon>Eukaryota</taxon>
        <taxon>Fungi</taxon>
        <taxon>Dikarya</taxon>
        <taxon>Ascomycota</taxon>
        <taxon>Pezizomycotina</taxon>
        <taxon>Dothideomycetes</taxon>
        <taxon>Dothideomycetidae</taxon>
        <taxon>Capnodiales</taxon>
        <taxon>Piedraiaceae</taxon>
        <taxon>Piedraia</taxon>
    </lineage>
</organism>
<dbReference type="PROSITE" id="PS50082">
    <property type="entry name" value="WD_REPEATS_2"/>
    <property type="match status" value="1"/>
</dbReference>
<dbReference type="SMART" id="SM00320">
    <property type="entry name" value="WD40"/>
    <property type="match status" value="4"/>
</dbReference>
<keyword evidence="6" id="KW-1185">Reference proteome</keyword>
<dbReference type="Proteomes" id="UP000799421">
    <property type="component" value="Unassembled WGS sequence"/>
</dbReference>
<evidence type="ECO:0000313" key="6">
    <source>
        <dbReference type="Proteomes" id="UP000799421"/>
    </source>
</evidence>
<keyword evidence="2" id="KW-0677">Repeat</keyword>
<keyword evidence="1 3" id="KW-0853">WD repeat</keyword>
<dbReference type="SUPFAM" id="SSF50978">
    <property type="entry name" value="WD40 repeat-like"/>
    <property type="match status" value="1"/>
</dbReference>
<evidence type="ECO:0000313" key="5">
    <source>
        <dbReference type="EMBL" id="KAF2861989.1"/>
    </source>
</evidence>
<dbReference type="PANTHER" id="PTHR16017:SF0">
    <property type="entry name" value="WD REPEAT-CONTAINING PROTEIN 70"/>
    <property type="match status" value="1"/>
</dbReference>
<evidence type="ECO:0000256" key="2">
    <source>
        <dbReference type="ARBA" id="ARBA00022737"/>
    </source>
</evidence>
<sequence>MLTLMSSSPEIEEEEALQSFLGTKGFGARHCAVDIGAQIESARRQPLTAKCKDITRKTADSSDESSEDGDQDPVFPTSHCLALSSSHSRSITSLAVDGSGNRLVTASLDSTLGFNDFSSMTLSTLKAFKSVTPSILEPGAIGSKVATREAETARVELQPVLSASFDSSSQKLLVITPTSNAKVLSRDGVALAETVKGDVYLSDLRNTKGHISGITGGAWSARRASEFITAGTDGTLRVWDLMASLRKQSAIMLRPGRIAFEAVGWGDATAIYALSRDGELGHWDIRVPNRTQTKTKIAPDWVEGSGKSMSLCVGANARLLASQSAERILLFDTRQMAQPLKTISSPGGVASALSFSPDAMYLLHGSPTGELVILQSATLTEELRTKVYDSAMTSVLWDGKTNQILVGGGDGRISVLFDPKLSSNGALGVLSRAPKKVHVDESLDTVNLDLTAAAQGDEVEAPKKKRMSVKDPRRPDIPVQTPFGRFNPDEDYVRKNVPLAGLRDEDPREALLKFEGKEKVFTKAWNEDEGVKNKKRKLG</sequence>
<dbReference type="Pfam" id="PF00400">
    <property type="entry name" value="WD40"/>
    <property type="match status" value="2"/>
</dbReference>
<name>A0A6A7C4L2_9PEZI</name>
<evidence type="ECO:0000256" key="1">
    <source>
        <dbReference type="ARBA" id="ARBA00022574"/>
    </source>
</evidence>
<dbReference type="Gene3D" id="2.130.10.10">
    <property type="entry name" value="YVTN repeat-like/Quinoprotein amine dehydrogenase"/>
    <property type="match status" value="2"/>
</dbReference>
<dbReference type="InterPro" id="IPR036322">
    <property type="entry name" value="WD40_repeat_dom_sf"/>
</dbReference>
<dbReference type="AlphaFoldDB" id="A0A6A7C4L2"/>
<evidence type="ECO:0000256" key="3">
    <source>
        <dbReference type="PROSITE-ProRule" id="PRU00221"/>
    </source>
</evidence>
<dbReference type="OrthoDB" id="10264376at2759"/>
<feature type="repeat" description="WD" evidence="3">
    <location>
        <begin position="207"/>
        <end position="241"/>
    </location>
</feature>
<protein>
    <submittedName>
        <fullName evidence="5">WD40 repeat-like protein</fullName>
    </submittedName>
</protein>
<gene>
    <name evidence="5" type="ORF">K470DRAFT_275846</name>
</gene>
<proteinExistence type="predicted"/>
<dbReference type="GO" id="GO:0035861">
    <property type="term" value="C:site of double-strand break"/>
    <property type="evidence" value="ECO:0007669"/>
    <property type="project" value="TreeGrafter"/>
</dbReference>
<dbReference type="PANTHER" id="PTHR16017">
    <property type="entry name" value="GASTRULATION DEFECTIVE PROTEIN 1-RELATED"/>
    <property type="match status" value="1"/>
</dbReference>
<dbReference type="InterPro" id="IPR015943">
    <property type="entry name" value="WD40/YVTN_repeat-like_dom_sf"/>
</dbReference>
<reference evidence="5" key="1">
    <citation type="journal article" date="2020" name="Stud. Mycol.">
        <title>101 Dothideomycetes genomes: a test case for predicting lifestyles and emergence of pathogens.</title>
        <authorList>
            <person name="Haridas S."/>
            <person name="Albert R."/>
            <person name="Binder M."/>
            <person name="Bloem J."/>
            <person name="Labutti K."/>
            <person name="Salamov A."/>
            <person name="Andreopoulos B."/>
            <person name="Baker S."/>
            <person name="Barry K."/>
            <person name="Bills G."/>
            <person name="Bluhm B."/>
            <person name="Cannon C."/>
            <person name="Castanera R."/>
            <person name="Culley D."/>
            <person name="Daum C."/>
            <person name="Ezra D."/>
            <person name="Gonzalez J."/>
            <person name="Henrissat B."/>
            <person name="Kuo A."/>
            <person name="Liang C."/>
            <person name="Lipzen A."/>
            <person name="Lutzoni F."/>
            <person name="Magnuson J."/>
            <person name="Mondo S."/>
            <person name="Nolan M."/>
            <person name="Ohm R."/>
            <person name="Pangilinan J."/>
            <person name="Park H.-J."/>
            <person name="Ramirez L."/>
            <person name="Alfaro M."/>
            <person name="Sun H."/>
            <person name="Tritt A."/>
            <person name="Yoshinaga Y."/>
            <person name="Zwiers L.-H."/>
            <person name="Turgeon B."/>
            <person name="Goodwin S."/>
            <person name="Spatafora J."/>
            <person name="Crous P."/>
            <person name="Grigoriev I."/>
        </authorList>
    </citation>
    <scope>NUCLEOTIDE SEQUENCE</scope>
    <source>
        <strain evidence="5">CBS 480.64</strain>
    </source>
</reference>
<dbReference type="PROSITE" id="PS50294">
    <property type="entry name" value="WD_REPEATS_REGION"/>
    <property type="match status" value="1"/>
</dbReference>
<feature type="region of interest" description="Disordered" evidence="4">
    <location>
        <begin position="458"/>
        <end position="490"/>
    </location>
</feature>
<accession>A0A6A7C4L2</accession>
<feature type="compositionally biased region" description="Acidic residues" evidence="4">
    <location>
        <begin position="61"/>
        <end position="71"/>
    </location>
</feature>
<evidence type="ECO:0000256" key="4">
    <source>
        <dbReference type="SAM" id="MobiDB-lite"/>
    </source>
</evidence>
<dbReference type="InterPro" id="IPR001680">
    <property type="entry name" value="WD40_rpt"/>
</dbReference>
<feature type="region of interest" description="Disordered" evidence="4">
    <location>
        <begin position="54"/>
        <end position="76"/>
    </location>
</feature>
<dbReference type="EMBL" id="MU005969">
    <property type="protein sequence ID" value="KAF2861989.1"/>
    <property type="molecule type" value="Genomic_DNA"/>
</dbReference>